<keyword evidence="2" id="KW-0812">Transmembrane</keyword>
<proteinExistence type="predicted"/>
<comment type="caution">
    <text evidence="3">The sequence shown here is derived from an EMBL/GenBank/DDBJ whole genome shotgun (WGS) entry which is preliminary data.</text>
</comment>
<reference evidence="3 4" key="1">
    <citation type="journal article" date="2018" name="Sci. Data">
        <title>The draft genome sequence of cork oak.</title>
        <authorList>
            <person name="Ramos A.M."/>
            <person name="Usie A."/>
            <person name="Barbosa P."/>
            <person name="Barros P.M."/>
            <person name="Capote T."/>
            <person name="Chaves I."/>
            <person name="Simoes F."/>
            <person name="Abreu I."/>
            <person name="Carrasquinho I."/>
            <person name="Faro C."/>
            <person name="Guimaraes J.B."/>
            <person name="Mendonca D."/>
            <person name="Nobrega F."/>
            <person name="Rodrigues L."/>
            <person name="Saibo N.J.M."/>
            <person name="Varela M.C."/>
            <person name="Egas C."/>
            <person name="Matos J."/>
            <person name="Miguel C.M."/>
            <person name="Oliveira M.M."/>
            <person name="Ricardo C.P."/>
            <person name="Goncalves S."/>
        </authorList>
    </citation>
    <scope>NUCLEOTIDE SEQUENCE [LARGE SCALE GENOMIC DNA]</scope>
    <source>
        <strain evidence="4">cv. HL8</strain>
    </source>
</reference>
<dbReference type="InterPro" id="IPR043459">
    <property type="entry name" value="NFD6/NOXY2-like"/>
</dbReference>
<dbReference type="PANTHER" id="PTHR33156:SF26">
    <property type="entry name" value="OS12G0592200 PROTEIN"/>
    <property type="match status" value="1"/>
</dbReference>
<accession>A0AAW0JR54</accession>
<evidence type="ECO:0000256" key="2">
    <source>
        <dbReference type="SAM" id="Phobius"/>
    </source>
</evidence>
<dbReference type="Proteomes" id="UP000237347">
    <property type="component" value="Unassembled WGS sequence"/>
</dbReference>
<name>A0AAW0JR54_QUESU</name>
<evidence type="ECO:0000313" key="3">
    <source>
        <dbReference type="EMBL" id="KAK7829489.1"/>
    </source>
</evidence>
<evidence type="ECO:0000313" key="4">
    <source>
        <dbReference type="Proteomes" id="UP000237347"/>
    </source>
</evidence>
<dbReference type="EMBL" id="PKMF04000481">
    <property type="protein sequence ID" value="KAK7829489.1"/>
    <property type="molecule type" value="Genomic_DNA"/>
</dbReference>
<dbReference type="PANTHER" id="PTHR33156">
    <property type="entry name" value="OS02G0230000 PROTEIN"/>
    <property type="match status" value="1"/>
</dbReference>
<feature type="transmembrane region" description="Helical" evidence="2">
    <location>
        <begin position="95"/>
        <end position="113"/>
    </location>
</feature>
<feature type="region of interest" description="Disordered" evidence="1">
    <location>
        <begin position="17"/>
        <end position="37"/>
    </location>
</feature>
<keyword evidence="2" id="KW-0472">Membrane</keyword>
<sequence length="161" mass="18032">MALRSGSSLSRSLISTARASTRRASPPLPRLRPPPLAAPRRLSFAPLSRNLGELGCTQSLLPLGNVMAATRLTSHIAVSVRAFCELSHVYLLEYVLFYIYLSFNFILSMFLLGGEYFVKVLERAVVSAHLCAKKEKEKEEKLIWGSRREWISCRSLCFLVG</sequence>
<keyword evidence="2" id="KW-1133">Transmembrane helix</keyword>
<keyword evidence="4" id="KW-1185">Reference proteome</keyword>
<feature type="compositionally biased region" description="Pro residues" evidence="1">
    <location>
        <begin position="26"/>
        <end position="37"/>
    </location>
</feature>
<organism evidence="3 4">
    <name type="scientific">Quercus suber</name>
    <name type="common">Cork oak</name>
    <dbReference type="NCBI Taxonomy" id="58331"/>
    <lineage>
        <taxon>Eukaryota</taxon>
        <taxon>Viridiplantae</taxon>
        <taxon>Streptophyta</taxon>
        <taxon>Embryophyta</taxon>
        <taxon>Tracheophyta</taxon>
        <taxon>Spermatophyta</taxon>
        <taxon>Magnoliopsida</taxon>
        <taxon>eudicotyledons</taxon>
        <taxon>Gunneridae</taxon>
        <taxon>Pentapetalae</taxon>
        <taxon>rosids</taxon>
        <taxon>fabids</taxon>
        <taxon>Fagales</taxon>
        <taxon>Fagaceae</taxon>
        <taxon>Quercus</taxon>
    </lineage>
</organism>
<gene>
    <name evidence="3" type="ORF">CFP56_029071</name>
</gene>
<dbReference type="AlphaFoldDB" id="A0AAW0JR54"/>
<evidence type="ECO:0000256" key="1">
    <source>
        <dbReference type="SAM" id="MobiDB-lite"/>
    </source>
</evidence>
<protein>
    <submittedName>
        <fullName evidence="3">Uncharacterized protein</fullName>
    </submittedName>
</protein>